<dbReference type="EMBL" id="KE148165">
    <property type="protein sequence ID" value="EPE03721.1"/>
    <property type="molecule type" value="Genomic_DNA"/>
</dbReference>
<feature type="compositionally biased region" description="Basic and acidic residues" evidence="1">
    <location>
        <begin position="220"/>
        <end position="239"/>
    </location>
</feature>
<gene>
    <name evidence="2" type="ORF">F503_06427</name>
</gene>
<dbReference type="Proteomes" id="UP000016923">
    <property type="component" value="Unassembled WGS sequence"/>
</dbReference>
<proteinExistence type="predicted"/>
<feature type="compositionally biased region" description="Basic and acidic residues" evidence="1">
    <location>
        <begin position="246"/>
        <end position="283"/>
    </location>
</feature>
<feature type="compositionally biased region" description="Basic and acidic residues" evidence="1">
    <location>
        <begin position="156"/>
        <end position="183"/>
    </location>
</feature>
<dbReference type="VEuPathDB" id="FungiDB:F503_06427"/>
<evidence type="ECO:0000313" key="3">
    <source>
        <dbReference type="Proteomes" id="UP000016923"/>
    </source>
</evidence>
<dbReference type="HOGENOM" id="CLU_983864_0_0_1"/>
<sequence length="283" mass="32575">MGLLNKASGSEGRNHKVFIKDTHDRHIEELKRTLDQCKYEPSLIKQNADSSSSKTTGIRLSLPPGSHDSCETHAGDCDEQALLSKLMAQVDEQRGQINLAQMATRAAEQKCYLAESSYANELASKAREIEMLKEFLVVAKKQRHDVSVQNEQLQKGQREAEAQRGEAQRERNEARARATDAERRIRHLEKDLQDRNEQLEYTQQRMVQTAAFQFVKSPFEVEKEKKREEEDDMQSRDMIGEEEEGLQSKDKMREAEDGIQGKDTTVEEKRDDKQLKVQEHCQQ</sequence>
<evidence type="ECO:0000256" key="1">
    <source>
        <dbReference type="SAM" id="MobiDB-lite"/>
    </source>
</evidence>
<accession>S3BWG3</accession>
<protein>
    <submittedName>
        <fullName evidence="2">Uncharacterized protein</fullName>
    </submittedName>
</protein>
<feature type="region of interest" description="Disordered" evidence="1">
    <location>
        <begin position="146"/>
        <end position="183"/>
    </location>
</feature>
<organism evidence="2 3">
    <name type="scientific">Ophiostoma piceae (strain UAMH 11346)</name>
    <name type="common">Sap stain fungus</name>
    <dbReference type="NCBI Taxonomy" id="1262450"/>
    <lineage>
        <taxon>Eukaryota</taxon>
        <taxon>Fungi</taxon>
        <taxon>Dikarya</taxon>
        <taxon>Ascomycota</taxon>
        <taxon>Pezizomycotina</taxon>
        <taxon>Sordariomycetes</taxon>
        <taxon>Sordariomycetidae</taxon>
        <taxon>Ophiostomatales</taxon>
        <taxon>Ophiostomataceae</taxon>
        <taxon>Ophiostoma</taxon>
    </lineage>
</organism>
<feature type="region of interest" description="Disordered" evidence="1">
    <location>
        <begin position="220"/>
        <end position="283"/>
    </location>
</feature>
<evidence type="ECO:0000313" key="2">
    <source>
        <dbReference type="EMBL" id="EPE03721.1"/>
    </source>
</evidence>
<keyword evidence="3" id="KW-1185">Reference proteome</keyword>
<dbReference type="AlphaFoldDB" id="S3BWG3"/>
<name>S3BWG3_OPHP1</name>
<reference evidence="2 3" key="1">
    <citation type="journal article" date="2013" name="BMC Genomics">
        <title>The genome and transcriptome of the pine saprophyte Ophiostoma piceae, and a comparison with the bark beetle-associated pine pathogen Grosmannia clavigera.</title>
        <authorList>
            <person name="Haridas S."/>
            <person name="Wang Y."/>
            <person name="Lim L."/>
            <person name="Massoumi Alamouti S."/>
            <person name="Jackman S."/>
            <person name="Docking R."/>
            <person name="Robertson G."/>
            <person name="Birol I."/>
            <person name="Bohlmann J."/>
            <person name="Breuil C."/>
        </authorList>
    </citation>
    <scope>NUCLEOTIDE SEQUENCE [LARGE SCALE GENOMIC DNA]</scope>
    <source>
        <strain evidence="2 3">UAMH 11346</strain>
    </source>
</reference>